<evidence type="ECO:0000313" key="2">
    <source>
        <dbReference type="EMBL" id="TQV72677.1"/>
    </source>
</evidence>
<keyword evidence="3" id="KW-1185">Reference proteome</keyword>
<evidence type="ECO:0000259" key="1">
    <source>
        <dbReference type="Pfam" id="PF03992"/>
    </source>
</evidence>
<feature type="domain" description="ABM" evidence="1">
    <location>
        <begin position="6"/>
        <end position="67"/>
    </location>
</feature>
<name>A0A545T612_9GAMM</name>
<evidence type="ECO:0000313" key="3">
    <source>
        <dbReference type="Proteomes" id="UP000319732"/>
    </source>
</evidence>
<dbReference type="EMBL" id="VHSG01000019">
    <property type="protein sequence ID" value="TQV72677.1"/>
    <property type="molecule type" value="Genomic_DNA"/>
</dbReference>
<dbReference type="AlphaFoldDB" id="A0A545T612"/>
<dbReference type="RefSeq" id="WP_142928407.1">
    <property type="nucleotide sequence ID" value="NZ_ML660098.1"/>
</dbReference>
<accession>A0A545T612</accession>
<protein>
    <recommendedName>
        <fullName evidence="1">ABM domain-containing protein</fullName>
    </recommendedName>
</protein>
<dbReference type="OrthoDB" id="7859710at2"/>
<dbReference type="SUPFAM" id="SSF54909">
    <property type="entry name" value="Dimeric alpha+beta barrel"/>
    <property type="match status" value="1"/>
</dbReference>
<gene>
    <name evidence="2" type="ORF">FKG94_18485</name>
</gene>
<dbReference type="Proteomes" id="UP000319732">
    <property type="component" value="Unassembled WGS sequence"/>
</dbReference>
<dbReference type="InterPro" id="IPR007138">
    <property type="entry name" value="ABM_dom"/>
</dbReference>
<sequence length="115" mass="12553">MSKAIVSIYTFHLRPGSRVEDFIAASAAVQKFLEQQEGFQYRSLGRQLDNPSVWVDVVYWRDGAATQIADSAFMENPACQTYMNLLDESTVINRKCEVELASCSAGIPAGAASAA</sequence>
<organism evidence="2 3">
    <name type="scientific">Exilibacterium tricleocarpae</name>
    <dbReference type="NCBI Taxonomy" id="2591008"/>
    <lineage>
        <taxon>Bacteria</taxon>
        <taxon>Pseudomonadati</taxon>
        <taxon>Pseudomonadota</taxon>
        <taxon>Gammaproteobacteria</taxon>
        <taxon>Cellvibrionales</taxon>
        <taxon>Cellvibrionaceae</taxon>
        <taxon>Exilibacterium</taxon>
    </lineage>
</organism>
<comment type="caution">
    <text evidence="2">The sequence shown here is derived from an EMBL/GenBank/DDBJ whole genome shotgun (WGS) entry which is preliminary data.</text>
</comment>
<dbReference type="Pfam" id="PF03992">
    <property type="entry name" value="ABM"/>
    <property type="match status" value="1"/>
</dbReference>
<reference evidence="2 3" key="1">
    <citation type="submission" date="2019-06" db="EMBL/GenBank/DDBJ databases">
        <title>Whole genome sequence for Cellvibrionaceae sp. R142.</title>
        <authorList>
            <person name="Wang G."/>
        </authorList>
    </citation>
    <scope>NUCLEOTIDE SEQUENCE [LARGE SCALE GENOMIC DNA]</scope>
    <source>
        <strain evidence="2 3">R142</strain>
    </source>
</reference>
<proteinExistence type="predicted"/>
<dbReference type="InterPro" id="IPR011008">
    <property type="entry name" value="Dimeric_a/b-barrel"/>
</dbReference>
<dbReference type="Gene3D" id="3.30.70.100">
    <property type="match status" value="1"/>
</dbReference>